<feature type="region of interest" description="Disordered" evidence="1">
    <location>
        <begin position="280"/>
        <end position="300"/>
    </location>
</feature>
<dbReference type="AlphaFoldDB" id="A0A8B6CAL3"/>
<evidence type="ECO:0000256" key="1">
    <source>
        <dbReference type="SAM" id="MobiDB-lite"/>
    </source>
</evidence>
<proteinExistence type="predicted"/>
<feature type="compositionally biased region" description="Basic residues" evidence="1">
    <location>
        <begin position="185"/>
        <end position="194"/>
    </location>
</feature>
<comment type="caution">
    <text evidence="2">The sequence shown here is derived from an EMBL/GenBank/DDBJ whole genome shotgun (WGS) entry which is preliminary data.</text>
</comment>
<reference evidence="2" key="1">
    <citation type="submission" date="2018-11" db="EMBL/GenBank/DDBJ databases">
        <authorList>
            <person name="Alioto T."/>
            <person name="Alioto T."/>
        </authorList>
    </citation>
    <scope>NUCLEOTIDE SEQUENCE</scope>
</reference>
<dbReference type="EMBL" id="UYJE01001405">
    <property type="protein sequence ID" value="VDI01956.1"/>
    <property type="molecule type" value="Genomic_DNA"/>
</dbReference>
<accession>A0A8B6CAL3</accession>
<keyword evidence="3" id="KW-1185">Reference proteome</keyword>
<evidence type="ECO:0000313" key="3">
    <source>
        <dbReference type="Proteomes" id="UP000596742"/>
    </source>
</evidence>
<dbReference type="Proteomes" id="UP000596742">
    <property type="component" value="Unassembled WGS sequence"/>
</dbReference>
<evidence type="ECO:0000313" key="2">
    <source>
        <dbReference type="EMBL" id="VDI01956.1"/>
    </source>
</evidence>
<gene>
    <name evidence="2" type="ORF">MGAL_10B047146</name>
</gene>
<protein>
    <submittedName>
        <fullName evidence="2">Uncharacterized protein</fullName>
    </submittedName>
</protein>
<organism evidence="2 3">
    <name type="scientific">Mytilus galloprovincialis</name>
    <name type="common">Mediterranean mussel</name>
    <dbReference type="NCBI Taxonomy" id="29158"/>
    <lineage>
        <taxon>Eukaryota</taxon>
        <taxon>Metazoa</taxon>
        <taxon>Spiralia</taxon>
        <taxon>Lophotrochozoa</taxon>
        <taxon>Mollusca</taxon>
        <taxon>Bivalvia</taxon>
        <taxon>Autobranchia</taxon>
        <taxon>Pteriomorphia</taxon>
        <taxon>Mytilida</taxon>
        <taxon>Mytiloidea</taxon>
        <taxon>Mytilidae</taxon>
        <taxon>Mytilinae</taxon>
        <taxon>Mytilus</taxon>
    </lineage>
</organism>
<feature type="compositionally biased region" description="Polar residues" evidence="1">
    <location>
        <begin position="175"/>
        <end position="184"/>
    </location>
</feature>
<feature type="compositionally biased region" description="Polar residues" evidence="1">
    <location>
        <begin position="284"/>
        <end position="294"/>
    </location>
</feature>
<name>A0A8B6CAL3_MYTGA</name>
<dbReference type="OrthoDB" id="6153554at2759"/>
<sequence>MDKDDEDSIDSILTEIETSLQSTYPETGENENQVFSAYYEDQRTVGYGRKDDASFMLTYNNPFDPRLTFHGLGEHVHQPDVKDEKYKAELTENVFLALDQPSQLMDKYLNGYRAYVRGLSDSPGSGDWADRSIECKRLYERISSNAVKSIWSENTEKPKPPTDSNVVNKSDHASTAETNQQCRPKTTKTRLTMRQKKDSDSFTRNVAYADTGMPGKFEGCVPTEDKNKGQSNAEHNGDKKRTNLPSRFGIKDTIYEHPKTDKPIVQDQRELTNSWAGLFKKDSNQTPNVSTGSNLEDAETQRMNGMPDGTENKIETHNQTTKASSHGPTIINDNYNSQQNIKNNTNSIYTRVQNPILPNPYPRNNEFQGIQPKPLDQSSWSHQSYRPDHYTTNYPTSQLWTDQNQPRQQQLWHDQNLYQQLSNNHNTSTKIQPPPGFNQQLVRPPGLVNQRTNFQPDLQPTGMYQNIQDVSDPQSFLYNLQQFVQQPPTQIQNPISRYQYYPGQLKPQCTYNGNWNANNNNTDDEEISNTVHYSSTETMGEEIYRKEHRDRPRCKTRNIRANLIRIYPSKNK</sequence>
<feature type="region of interest" description="Disordered" evidence="1">
    <location>
        <begin position="151"/>
        <end position="245"/>
    </location>
</feature>